<proteinExistence type="predicted"/>
<name>A0A0E9SL62_ANGAN</name>
<accession>A0A0E9SL62</accession>
<reference evidence="1" key="2">
    <citation type="journal article" date="2015" name="Fish Shellfish Immunol.">
        <title>Early steps in the European eel (Anguilla anguilla)-Vibrio vulnificus interaction in the gills: Role of the RtxA13 toxin.</title>
        <authorList>
            <person name="Callol A."/>
            <person name="Pajuelo D."/>
            <person name="Ebbesson L."/>
            <person name="Teles M."/>
            <person name="MacKenzie S."/>
            <person name="Amaro C."/>
        </authorList>
    </citation>
    <scope>NUCLEOTIDE SEQUENCE</scope>
</reference>
<reference evidence="1" key="1">
    <citation type="submission" date="2014-11" db="EMBL/GenBank/DDBJ databases">
        <authorList>
            <person name="Amaro Gonzalez C."/>
        </authorList>
    </citation>
    <scope>NUCLEOTIDE SEQUENCE</scope>
</reference>
<protein>
    <submittedName>
        <fullName evidence="1">Uncharacterized protein</fullName>
    </submittedName>
</protein>
<evidence type="ECO:0000313" key="1">
    <source>
        <dbReference type="EMBL" id="JAH41400.1"/>
    </source>
</evidence>
<sequence>MRVTFLYFSIM</sequence>
<organism evidence="1">
    <name type="scientific">Anguilla anguilla</name>
    <name type="common">European freshwater eel</name>
    <name type="synonym">Muraena anguilla</name>
    <dbReference type="NCBI Taxonomy" id="7936"/>
    <lineage>
        <taxon>Eukaryota</taxon>
        <taxon>Metazoa</taxon>
        <taxon>Chordata</taxon>
        <taxon>Craniata</taxon>
        <taxon>Vertebrata</taxon>
        <taxon>Euteleostomi</taxon>
        <taxon>Actinopterygii</taxon>
        <taxon>Neopterygii</taxon>
        <taxon>Teleostei</taxon>
        <taxon>Anguilliformes</taxon>
        <taxon>Anguillidae</taxon>
        <taxon>Anguilla</taxon>
    </lineage>
</organism>
<dbReference type="EMBL" id="GBXM01067177">
    <property type="protein sequence ID" value="JAH41400.1"/>
    <property type="molecule type" value="Transcribed_RNA"/>
</dbReference>